<dbReference type="SMART" id="SM00228">
    <property type="entry name" value="PDZ"/>
    <property type="match status" value="3"/>
</dbReference>
<keyword evidence="3" id="KW-0966">Cell projection</keyword>
<dbReference type="GO" id="GO:0002142">
    <property type="term" value="C:stereocilia ankle link complex"/>
    <property type="evidence" value="ECO:0007669"/>
    <property type="project" value="TreeGrafter"/>
</dbReference>
<organism evidence="5 6">
    <name type="scientific">Owenia fusiformis</name>
    <name type="common">Polychaete worm</name>
    <dbReference type="NCBI Taxonomy" id="6347"/>
    <lineage>
        <taxon>Eukaryota</taxon>
        <taxon>Metazoa</taxon>
        <taxon>Spiralia</taxon>
        <taxon>Lophotrochozoa</taxon>
        <taxon>Annelida</taxon>
        <taxon>Polychaeta</taxon>
        <taxon>Sedentaria</taxon>
        <taxon>Canalipalpata</taxon>
        <taxon>Sabellida</taxon>
        <taxon>Oweniida</taxon>
        <taxon>Oweniidae</taxon>
        <taxon>Owenia</taxon>
    </lineage>
</organism>
<dbReference type="Gene3D" id="1.20.1160.20">
    <property type="match status" value="2"/>
</dbReference>
<dbReference type="CDD" id="cd06742">
    <property type="entry name" value="PDZ3_FL-whirlin-like"/>
    <property type="match status" value="1"/>
</dbReference>
<dbReference type="GO" id="GO:0032426">
    <property type="term" value="C:stereocilium tip"/>
    <property type="evidence" value="ECO:0007669"/>
    <property type="project" value="TreeGrafter"/>
</dbReference>
<dbReference type="PANTHER" id="PTHR23116">
    <property type="entry name" value="PDZ DOMAIN CONTAINING WHIRLIN AND HARMONIN-RELATED"/>
    <property type="match status" value="1"/>
</dbReference>
<feature type="region of interest" description="Disordered" evidence="4">
    <location>
        <begin position="909"/>
        <end position="1102"/>
    </location>
</feature>
<evidence type="ECO:0000256" key="2">
    <source>
        <dbReference type="ARBA" id="ARBA00022737"/>
    </source>
</evidence>
<dbReference type="SUPFAM" id="SSF50156">
    <property type="entry name" value="PDZ domain-like"/>
    <property type="match status" value="3"/>
</dbReference>
<dbReference type="CDD" id="cd06741">
    <property type="entry name" value="PDZ2_FL-whirlin"/>
    <property type="match status" value="1"/>
</dbReference>
<dbReference type="EMBL" id="CAIIXF020000006">
    <property type="protein sequence ID" value="CAH1787597.1"/>
    <property type="molecule type" value="Genomic_DNA"/>
</dbReference>
<feature type="compositionally biased region" description="Low complexity" evidence="4">
    <location>
        <begin position="948"/>
        <end position="959"/>
    </location>
</feature>
<feature type="compositionally biased region" description="Polar residues" evidence="4">
    <location>
        <begin position="1009"/>
        <end position="1018"/>
    </location>
</feature>
<keyword evidence="6" id="KW-1185">Reference proteome</keyword>
<feature type="compositionally biased region" description="Pro residues" evidence="4">
    <location>
        <begin position="913"/>
        <end position="935"/>
    </location>
</feature>
<feature type="compositionally biased region" description="Polar residues" evidence="4">
    <location>
        <begin position="967"/>
        <end position="986"/>
    </location>
</feature>
<gene>
    <name evidence="5" type="ORF">OFUS_LOCUS13257</name>
</gene>
<dbReference type="Pfam" id="PF00595">
    <property type="entry name" value="PDZ"/>
    <property type="match status" value="3"/>
</dbReference>
<accession>A0A8J1TYK8</accession>
<keyword evidence="2" id="KW-0677">Repeat</keyword>
<feature type="compositionally biased region" description="Polar residues" evidence="4">
    <location>
        <begin position="748"/>
        <end position="758"/>
    </location>
</feature>
<protein>
    <submittedName>
        <fullName evidence="5">Uncharacterized protein</fullName>
    </submittedName>
</protein>
<dbReference type="GO" id="GO:0005929">
    <property type="term" value="C:cilium"/>
    <property type="evidence" value="ECO:0007669"/>
    <property type="project" value="TreeGrafter"/>
</dbReference>
<feature type="region of interest" description="Disordered" evidence="4">
    <location>
        <begin position="565"/>
        <end position="588"/>
    </location>
</feature>
<feature type="compositionally biased region" description="Polar residues" evidence="4">
    <location>
        <begin position="838"/>
        <end position="852"/>
    </location>
</feature>
<comment type="subcellular location">
    <subcellularLocation>
        <location evidence="1">Cell projection</location>
    </subcellularLocation>
</comment>
<feature type="compositionally biased region" description="Polar residues" evidence="4">
    <location>
        <begin position="141"/>
        <end position="166"/>
    </location>
</feature>
<dbReference type="InterPro" id="IPR033028">
    <property type="entry name" value="Whirlin_HN-like_dom2"/>
</dbReference>
<dbReference type="AlphaFoldDB" id="A0A8J1TYK8"/>
<dbReference type="PROSITE" id="PS50106">
    <property type="entry name" value="PDZ"/>
    <property type="match status" value="3"/>
</dbReference>
<feature type="compositionally biased region" description="Low complexity" evidence="4">
    <location>
        <begin position="577"/>
        <end position="588"/>
    </location>
</feature>
<evidence type="ECO:0000313" key="6">
    <source>
        <dbReference type="Proteomes" id="UP000749559"/>
    </source>
</evidence>
<dbReference type="Gene3D" id="2.30.42.10">
    <property type="match status" value="3"/>
</dbReference>
<dbReference type="InterPro" id="IPR036034">
    <property type="entry name" value="PDZ_sf"/>
</dbReference>
<comment type="caution">
    <text evidence="5">The sequence shown here is derived from an EMBL/GenBank/DDBJ whole genome shotgun (WGS) entry which is preliminary data.</text>
</comment>
<feature type="compositionally biased region" description="Polar residues" evidence="4">
    <location>
        <begin position="720"/>
        <end position="730"/>
    </location>
</feature>
<name>A0A8J1TYK8_OWEFU</name>
<dbReference type="InterPro" id="IPR001478">
    <property type="entry name" value="PDZ"/>
</dbReference>
<feature type="compositionally biased region" description="Polar residues" evidence="4">
    <location>
        <begin position="859"/>
        <end position="879"/>
    </location>
</feature>
<dbReference type="GO" id="GO:0005886">
    <property type="term" value="C:plasma membrane"/>
    <property type="evidence" value="ECO:0007669"/>
    <property type="project" value="TreeGrafter"/>
</dbReference>
<feature type="region of interest" description="Disordered" evidence="4">
    <location>
        <begin position="660"/>
        <end position="760"/>
    </location>
</feature>
<feature type="compositionally biased region" description="Low complexity" evidence="4">
    <location>
        <begin position="1055"/>
        <end position="1069"/>
    </location>
</feature>
<evidence type="ECO:0000313" key="5">
    <source>
        <dbReference type="EMBL" id="CAH1787597.1"/>
    </source>
</evidence>
<evidence type="ECO:0000256" key="3">
    <source>
        <dbReference type="ARBA" id="ARBA00023273"/>
    </source>
</evidence>
<evidence type="ECO:0000256" key="1">
    <source>
        <dbReference type="ARBA" id="ARBA00004316"/>
    </source>
</evidence>
<evidence type="ECO:0000256" key="4">
    <source>
        <dbReference type="SAM" id="MobiDB-lite"/>
    </source>
</evidence>
<dbReference type="CDD" id="cd07357">
    <property type="entry name" value="HN_L-whirlin_R2_like"/>
    <property type="match status" value="1"/>
</dbReference>
<reference evidence="5" key="1">
    <citation type="submission" date="2022-03" db="EMBL/GenBank/DDBJ databases">
        <authorList>
            <person name="Martin C."/>
        </authorList>
    </citation>
    <scope>NUCLEOTIDE SEQUENCE</scope>
</reference>
<dbReference type="FunFam" id="2.30.42.10:FF:000087">
    <property type="entry name" value="Whirlin a"/>
    <property type="match status" value="1"/>
</dbReference>
<sequence length="1225" mass="135109">MEFEMNAFHGFPGHVSRDHSLPKRTMSLNVRRLQDSLTTFLNDRERSDLVEALSDFHENRNMYGFARDLKIILDTPAKRQILPLLRKVIPRSDQQSYDQYVHGHNIQLGIAIHKESGYSTFHGLPRGVTTLVQRSPSRATILNSRASNSLSPSPRSQHTSLSQHSDPSLGLHKHISPYEEYNDIRKVELAPSRDPNIGFGFSIRGGAEHGMGIYISIVEPLSQAEQQGLSPGDQILSVNDIEFSKITHSEAAKIIKAALRLELQVRNIGRVPGSSETHQTYKWVDPQGRATSPPPEVDGTGRYEVAGDPTSGRHILLKESDERKVNVVVSKGGNLGLMIRGGSEFGLGIYITGVTPYSVSDHAGLKVGDQILDINGHTFLDITHAEAVQIIKSSKRMVVTLKDVRKLPHSRMLSDKPQWIMGSGSEQSTPSLKNKQIHSDTKFNLTSSPLDSSMRSSKSEPIFQKGAGSQLMLNSSMSGQHWGMIQEQARLLLNENEKGTMNYYVTEYQKGLIPVEGIVMALLELLNTHAKFTLLSEIRSIILPRDIDKFDSMVLKREVAAMKGKNPAPPIGDRMSENSLDSSLSTNSLSSSSVMDSIEYIPPPPILVAAPSIPTNISPSKFKDEDDGDPLLLAIQQINDDSEGLPEYIKDDVLDPIAPPRIKKRSKLQMQQNLKTTKKSSIEKPKIPPPPPPAVKVNQNGVKTRARSPRNVVVAEVHSQPRSSTVNQRAQYDEPKSPSEDSGVEMNGHSSGENNTSPRGRITMETTKHFMKNNTSQNATLHQNGGAKEKSKFLSDKHIDKSSVIQTPGSTHTLQFNIEALEPPEVNNGGVQLLRHSPNISRTPSPRSHSPNITPPKTVETTRNITPPKTMETTPNTTLPKMMEVTPPKVQAKPIVPPKTINTRGALQMVPPQMVPPPPRVPSPRAPSPRAPSPRPSTSKDGSYTMYRTPSPITRTPSPLSVDVDYKQQSPHGATSQPEVQQKYSPSPSPDDAAVRTPSGRRMKRVTISPKQPITINDSFPDYEFPDGTDSSVSMATTDPVIPKYRPERRRSIDSITTESSTNSGTTSSNKLDEKRKKNFSDPLHHVAKEQQGSVETKKKTSETLLQLRRHSPNEENTMRSPRFPNEDELYSNAISVTVFKTKPTLGIAIEGGANTKQPLPRIINIQPGGSASESGGLKMGHVILEVNGRRLVGLEHKDCARAIAEAFKHKDKSRMDLLVTEFES</sequence>
<dbReference type="Proteomes" id="UP000749559">
    <property type="component" value="Unassembled WGS sequence"/>
</dbReference>
<dbReference type="FunFam" id="2.30.42.10:FF:000079">
    <property type="entry name" value="Whirlin a"/>
    <property type="match status" value="1"/>
</dbReference>
<dbReference type="OrthoDB" id="10029564at2759"/>
<feature type="compositionally biased region" description="Basic and acidic residues" evidence="4">
    <location>
        <begin position="1071"/>
        <end position="1089"/>
    </location>
</feature>
<dbReference type="PANTHER" id="PTHR23116:SF37">
    <property type="entry name" value="WHIRLIN"/>
    <property type="match status" value="1"/>
</dbReference>
<feature type="region of interest" description="Disordered" evidence="4">
    <location>
        <begin position="141"/>
        <end position="173"/>
    </location>
</feature>
<dbReference type="InterPro" id="IPR051844">
    <property type="entry name" value="USH2_Complex_Protein"/>
</dbReference>
<feature type="region of interest" description="Disordered" evidence="4">
    <location>
        <begin position="835"/>
        <end position="881"/>
    </location>
</feature>
<proteinExistence type="predicted"/>